<dbReference type="InterPro" id="IPR036361">
    <property type="entry name" value="SAP_dom_sf"/>
</dbReference>
<comment type="caution">
    <text evidence="6">The sequence shown here is derived from an EMBL/GenBank/DDBJ whole genome shotgun (WGS) entry which is preliminary data.</text>
</comment>
<dbReference type="GO" id="GO:0006357">
    <property type="term" value="P:regulation of transcription by RNA polymerase II"/>
    <property type="evidence" value="ECO:0007669"/>
    <property type="project" value="TreeGrafter"/>
</dbReference>
<dbReference type="SUPFAM" id="SSF68906">
    <property type="entry name" value="SAP domain"/>
    <property type="match status" value="1"/>
</dbReference>
<dbReference type="EMBL" id="JABSTU010000005">
    <property type="protein sequence ID" value="KAH8029534.1"/>
    <property type="molecule type" value="Genomic_DNA"/>
</dbReference>
<dbReference type="Proteomes" id="UP000821866">
    <property type="component" value="Chromosome 3"/>
</dbReference>
<dbReference type="Pfam" id="PF02037">
    <property type="entry name" value="SAP"/>
    <property type="match status" value="1"/>
</dbReference>
<sequence length="230" mass="24498">MAPTADNVGLTTKKTMSELRVIDLRSELEKRGLDKTGVKAALIERLTHALRDEGEDAETYEFEVPAEPTPVKPATPVAASVGSAKKTVTKRVNKKLAHDAESETQSNDDAHEGGESEEEDEPEIETLDEEEEDDGEGGEEKLNNGEADPKEDGDGAGGDAKADKKNVKDSASKEDEDASHEAEQALIVHADDNHDLDADIEEENQAAKESTTETAKPAAAAKTPAKKAAA</sequence>
<name>A0A9J6E5G7_RHIMP</name>
<evidence type="ECO:0000256" key="4">
    <source>
        <dbReference type="SAM" id="MobiDB-lite"/>
    </source>
</evidence>
<dbReference type="InterPro" id="IPR051738">
    <property type="entry name" value="SAF_Modulators"/>
</dbReference>
<evidence type="ECO:0000256" key="3">
    <source>
        <dbReference type="ARBA" id="ARBA00023242"/>
    </source>
</evidence>
<comment type="subcellular location">
    <subcellularLocation>
        <location evidence="1">Nucleus</location>
    </subcellularLocation>
</comment>
<feature type="compositionally biased region" description="Acidic residues" evidence="4">
    <location>
        <begin position="115"/>
        <end position="137"/>
    </location>
</feature>
<feature type="domain" description="SAP" evidence="5">
    <location>
        <begin position="16"/>
        <end position="50"/>
    </location>
</feature>
<gene>
    <name evidence="6" type="ORF">HPB51_001259</name>
</gene>
<evidence type="ECO:0000313" key="7">
    <source>
        <dbReference type="Proteomes" id="UP000821866"/>
    </source>
</evidence>
<feature type="region of interest" description="Disordered" evidence="4">
    <location>
        <begin position="51"/>
        <end position="230"/>
    </location>
</feature>
<dbReference type="SMART" id="SM00513">
    <property type="entry name" value="SAP"/>
    <property type="match status" value="1"/>
</dbReference>
<evidence type="ECO:0000256" key="2">
    <source>
        <dbReference type="ARBA" id="ARBA00022884"/>
    </source>
</evidence>
<dbReference type="InterPro" id="IPR003034">
    <property type="entry name" value="SAP_dom"/>
</dbReference>
<keyword evidence="2" id="KW-0694">RNA-binding</keyword>
<dbReference type="Gene3D" id="1.10.720.30">
    <property type="entry name" value="SAP domain"/>
    <property type="match status" value="1"/>
</dbReference>
<organism evidence="6 7">
    <name type="scientific">Rhipicephalus microplus</name>
    <name type="common">Cattle tick</name>
    <name type="synonym">Boophilus microplus</name>
    <dbReference type="NCBI Taxonomy" id="6941"/>
    <lineage>
        <taxon>Eukaryota</taxon>
        <taxon>Metazoa</taxon>
        <taxon>Ecdysozoa</taxon>
        <taxon>Arthropoda</taxon>
        <taxon>Chelicerata</taxon>
        <taxon>Arachnida</taxon>
        <taxon>Acari</taxon>
        <taxon>Parasitiformes</taxon>
        <taxon>Ixodida</taxon>
        <taxon>Ixodoidea</taxon>
        <taxon>Ixodidae</taxon>
        <taxon>Rhipicephalinae</taxon>
        <taxon>Rhipicephalus</taxon>
        <taxon>Boophilus</taxon>
    </lineage>
</organism>
<feature type="compositionally biased region" description="Basic and acidic residues" evidence="4">
    <location>
        <begin position="138"/>
        <end position="153"/>
    </location>
</feature>
<evidence type="ECO:0000313" key="6">
    <source>
        <dbReference type="EMBL" id="KAH8029534.1"/>
    </source>
</evidence>
<evidence type="ECO:0000259" key="5">
    <source>
        <dbReference type="PROSITE" id="PS50800"/>
    </source>
</evidence>
<dbReference type="GO" id="GO:0043565">
    <property type="term" value="F:sequence-specific DNA binding"/>
    <property type="evidence" value="ECO:0007669"/>
    <property type="project" value="TreeGrafter"/>
</dbReference>
<dbReference type="FunFam" id="1.10.720.30:FF:000029">
    <property type="entry name" value="Neurofilament medium polypeptide, putative"/>
    <property type="match status" value="1"/>
</dbReference>
<feature type="compositionally biased region" description="Basic and acidic residues" evidence="4">
    <location>
        <begin position="160"/>
        <end position="197"/>
    </location>
</feature>
<dbReference type="PANTHER" id="PTHR15683">
    <property type="entry name" value="SCAFFOLD ATTACHMENT FACTOR B-RELATED"/>
    <property type="match status" value="1"/>
</dbReference>
<dbReference type="PANTHER" id="PTHR15683:SF8">
    <property type="entry name" value="SCAFFOLD ATTACHMENT FACTOR B, ISOFORM B"/>
    <property type="match status" value="1"/>
</dbReference>
<dbReference type="VEuPathDB" id="VectorBase:LOC119163833"/>
<accession>A0A9J6E5G7</accession>
<dbReference type="GO" id="GO:0005634">
    <property type="term" value="C:nucleus"/>
    <property type="evidence" value="ECO:0007669"/>
    <property type="project" value="UniProtKB-SubCell"/>
</dbReference>
<feature type="compositionally biased region" description="Low complexity" evidence="4">
    <location>
        <begin position="207"/>
        <end position="230"/>
    </location>
</feature>
<reference evidence="6" key="1">
    <citation type="journal article" date="2020" name="Cell">
        <title>Large-Scale Comparative Analyses of Tick Genomes Elucidate Their Genetic Diversity and Vector Capacities.</title>
        <authorList>
            <consortium name="Tick Genome and Microbiome Consortium (TIGMIC)"/>
            <person name="Jia N."/>
            <person name="Wang J."/>
            <person name="Shi W."/>
            <person name="Du L."/>
            <person name="Sun Y."/>
            <person name="Zhan W."/>
            <person name="Jiang J.F."/>
            <person name="Wang Q."/>
            <person name="Zhang B."/>
            <person name="Ji P."/>
            <person name="Bell-Sakyi L."/>
            <person name="Cui X.M."/>
            <person name="Yuan T.T."/>
            <person name="Jiang B.G."/>
            <person name="Yang W.F."/>
            <person name="Lam T.T."/>
            <person name="Chang Q.C."/>
            <person name="Ding S.J."/>
            <person name="Wang X.J."/>
            <person name="Zhu J.G."/>
            <person name="Ruan X.D."/>
            <person name="Zhao L."/>
            <person name="Wei J.T."/>
            <person name="Ye R.Z."/>
            <person name="Que T.C."/>
            <person name="Du C.H."/>
            <person name="Zhou Y.H."/>
            <person name="Cheng J.X."/>
            <person name="Dai P.F."/>
            <person name="Guo W.B."/>
            <person name="Han X.H."/>
            <person name="Huang E.J."/>
            <person name="Li L.F."/>
            <person name="Wei W."/>
            <person name="Gao Y.C."/>
            <person name="Liu J.Z."/>
            <person name="Shao H.Z."/>
            <person name="Wang X."/>
            <person name="Wang C.C."/>
            <person name="Yang T.C."/>
            <person name="Huo Q.B."/>
            <person name="Li W."/>
            <person name="Chen H.Y."/>
            <person name="Chen S.E."/>
            <person name="Zhou L.G."/>
            <person name="Ni X.B."/>
            <person name="Tian J.H."/>
            <person name="Sheng Y."/>
            <person name="Liu T."/>
            <person name="Pan Y.S."/>
            <person name="Xia L.Y."/>
            <person name="Li J."/>
            <person name="Zhao F."/>
            <person name="Cao W.C."/>
        </authorList>
    </citation>
    <scope>NUCLEOTIDE SEQUENCE</scope>
    <source>
        <strain evidence="6">Rmic-2018</strain>
    </source>
</reference>
<keyword evidence="3" id="KW-0539">Nucleus</keyword>
<evidence type="ECO:0000256" key="1">
    <source>
        <dbReference type="ARBA" id="ARBA00004123"/>
    </source>
</evidence>
<dbReference type="AlphaFoldDB" id="A0A9J6E5G7"/>
<protein>
    <recommendedName>
        <fullName evidence="5">SAP domain-containing protein</fullName>
    </recommendedName>
</protein>
<dbReference type="GO" id="GO:0050684">
    <property type="term" value="P:regulation of mRNA processing"/>
    <property type="evidence" value="ECO:0007669"/>
    <property type="project" value="TreeGrafter"/>
</dbReference>
<dbReference type="PROSITE" id="PS50800">
    <property type="entry name" value="SAP"/>
    <property type="match status" value="1"/>
</dbReference>
<keyword evidence="7" id="KW-1185">Reference proteome</keyword>
<reference evidence="6" key="2">
    <citation type="submission" date="2021-09" db="EMBL/GenBank/DDBJ databases">
        <authorList>
            <person name="Jia N."/>
            <person name="Wang J."/>
            <person name="Shi W."/>
            <person name="Du L."/>
            <person name="Sun Y."/>
            <person name="Zhan W."/>
            <person name="Jiang J."/>
            <person name="Wang Q."/>
            <person name="Zhang B."/>
            <person name="Ji P."/>
            <person name="Sakyi L.B."/>
            <person name="Cui X."/>
            <person name="Yuan T."/>
            <person name="Jiang B."/>
            <person name="Yang W."/>
            <person name="Lam T.T.-Y."/>
            <person name="Chang Q."/>
            <person name="Ding S."/>
            <person name="Wang X."/>
            <person name="Zhu J."/>
            <person name="Ruan X."/>
            <person name="Zhao L."/>
            <person name="Wei J."/>
            <person name="Que T."/>
            <person name="Du C."/>
            <person name="Cheng J."/>
            <person name="Dai P."/>
            <person name="Han X."/>
            <person name="Huang E."/>
            <person name="Gao Y."/>
            <person name="Liu J."/>
            <person name="Shao H."/>
            <person name="Ye R."/>
            <person name="Li L."/>
            <person name="Wei W."/>
            <person name="Wang X."/>
            <person name="Wang C."/>
            <person name="Huo Q."/>
            <person name="Li W."/>
            <person name="Guo W."/>
            <person name="Chen H."/>
            <person name="Chen S."/>
            <person name="Zhou L."/>
            <person name="Zhou L."/>
            <person name="Ni X."/>
            <person name="Tian J."/>
            <person name="Zhou Y."/>
            <person name="Sheng Y."/>
            <person name="Liu T."/>
            <person name="Pan Y."/>
            <person name="Xia L."/>
            <person name="Li J."/>
            <person name="Zhao F."/>
            <person name="Cao W."/>
        </authorList>
    </citation>
    <scope>NUCLEOTIDE SEQUENCE</scope>
    <source>
        <strain evidence="6">Rmic-2018</strain>
        <tissue evidence="6">Larvae</tissue>
    </source>
</reference>
<proteinExistence type="predicted"/>
<dbReference type="GO" id="GO:0003723">
    <property type="term" value="F:RNA binding"/>
    <property type="evidence" value="ECO:0007669"/>
    <property type="project" value="UniProtKB-KW"/>
</dbReference>